<evidence type="ECO:0000256" key="6">
    <source>
        <dbReference type="SAM" id="Phobius"/>
    </source>
</evidence>
<keyword evidence="2" id="KW-1003">Cell membrane</keyword>
<dbReference type="Proteomes" id="UP000199109">
    <property type="component" value="Unassembled WGS sequence"/>
</dbReference>
<feature type="transmembrane region" description="Helical" evidence="6">
    <location>
        <begin position="114"/>
        <end position="139"/>
    </location>
</feature>
<dbReference type="STRING" id="641691.SAMN05421636_103133"/>
<keyword evidence="8" id="KW-1185">Reference proteome</keyword>
<evidence type="ECO:0000313" key="7">
    <source>
        <dbReference type="EMBL" id="SDE06979.1"/>
    </source>
</evidence>
<keyword evidence="4 6" id="KW-1133">Transmembrane helix</keyword>
<dbReference type="PANTHER" id="PTHR30086">
    <property type="entry name" value="ARGININE EXPORTER PROTEIN ARGO"/>
    <property type="match status" value="1"/>
</dbReference>
<name>A0A1G6ZWQ6_9FLAO</name>
<keyword evidence="3 6" id="KW-0812">Transmembrane</keyword>
<dbReference type="Pfam" id="PF01810">
    <property type="entry name" value="LysE"/>
    <property type="match status" value="1"/>
</dbReference>
<evidence type="ECO:0000256" key="3">
    <source>
        <dbReference type="ARBA" id="ARBA00022692"/>
    </source>
</evidence>
<comment type="subcellular location">
    <subcellularLocation>
        <location evidence="1">Cell membrane</location>
        <topology evidence="1">Multi-pass membrane protein</topology>
    </subcellularLocation>
</comment>
<organism evidence="7 8">
    <name type="scientific">Pricia antarctica</name>
    <dbReference type="NCBI Taxonomy" id="641691"/>
    <lineage>
        <taxon>Bacteria</taxon>
        <taxon>Pseudomonadati</taxon>
        <taxon>Bacteroidota</taxon>
        <taxon>Flavobacteriia</taxon>
        <taxon>Flavobacteriales</taxon>
        <taxon>Flavobacteriaceae</taxon>
        <taxon>Pricia</taxon>
    </lineage>
</organism>
<dbReference type="GO" id="GO:0015171">
    <property type="term" value="F:amino acid transmembrane transporter activity"/>
    <property type="evidence" value="ECO:0007669"/>
    <property type="project" value="TreeGrafter"/>
</dbReference>
<evidence type="ECO:0000256" key="5">
    <source>
        <dbReference type="ARBA" id="ARBA00023136"/>
    </source>
</evidence>
<gene>
    <name evidence="7" type="ORF">SAMN05421636_103133</name>
</gene>
<feature type="transmembrane region" description="Helical" evidence="6">
    <location>
        <begin position="73"/>
        <end position="93"/>
    </location>
</feature>
<feature type="transmembrane region" description="Helical" evidence="6">
    <location>
        <begin position="151"/>
        <end position="177"/>
    </location>
</feature>
<dbReference type="InterPro" id="IPR001123">
    <property type="entry name" value="LeuE-type"/>
</dbReference>
<protein>
    <submittedName>
        <fullName evidence="7">Threonine/homoserine/homoserine lactone efflux protein</fullName>
    </submittedName>
</protein>
<reference evidence="7 8" key="1">
    <citation type="submission" date="2016-10" db="EMBL/GenBank/DDBJ databases">
        <authorList>
            <person name="de Groot N.N."/>
        </authorList>
    </citation>
    <scope>NUCLEOTIDE SEQUENCE [LARGE SCALE GENOMIC DNA]</scope>
    <source>
        <strain evidence="7 8">DSM 23421</strain>
    </source>
</reference>
<dbReference type="GO" id="GO:0005886">
    <property type="term" value="C:plasma membrane"/>
    <property type="evidence" value="ECO:0007669"/>
    <property type="project" value="UniProtKB-SubCell"/>
</dbReference>
<feature type="transmembrane region" description="Helical" evidence="6">
    <location>
        <begin position="189"/>
        <end position="207"/>
    </location>
</feature>
<proteinExistence type="predicted"/>
<sequence>MNLNYETLYAFSLATAALALSPGPDNIYVLTQSLANGKKYGLATLAGLLSGCLVHTTLLAFGVSVIIRESDTLFLGIKILGAVYLLYLAFIVYRSDSTLDIAGDKVAKKGLWQLFKRGFIMNVLNPKVTIFFLAFFPGFLFSETLSTVLQFYVLGLLFMTVSGFIFSGIAVLSGTISKFLVHNKNVGPVLKWLQIVVFICIALYLLLSDN</sequence>
<keyword evidence="5 6" id="KW-0472">Membrane</keyword>
<evidence type="ECO:0000313" key="8">
    <source>
        <dbReference type="Proteomes" id="UP000199109"/>
    </source>
</evidence>
<dbReference type="AlphaFoldDB" id="A0A1G6ZWQ6"/>
<dbReference type="PIRSF" id="PIRSF006324">
    <property type="entry name" value="LeuE"/>
    <property type="match status" value="1"/>
</dbReference>
<dbReference type="PANTHER" id="PTHR30086:SF20">
    <property type="entry name" value="ARGININE EXPORTER PROTEIN ARGO-RELATED"/>
    <property type="match status" value="1"/>
</dbReference>
<evidence type="ECO:0000256" key="4">
    <source>
        <dbReference type="ARBA" id="ARBA00022989"/>
    </source>
</evidence>
<feature type="transmembrane region" description="Helical" evidence="6">
    <location>
        <begin position="42"/>
        <end position="67"/>
    </location>
</feature>
<accession>A0A1G6ZWQ6</accession>
<evidence type="ECO:0000256" key="2">
    <source>
        <dbReference type="ARBA" id="ARBA00022475"/>
    </source>
</evidence>
<dbReference type="EMBL" id="FNAO01000003">
    <property type="protein sequence ID" value="SDE06979.1"/>
    <property type="molecule type" value="Genomic_DNA"/>
</dbReference>
<evidence type="ECO:0000256" key="1">
    <source>
        <dbReference type="ARBA" id="ARBA00004651"/>
    </source>
</evidence>